<evidence type="ECO:0000256" key="9">
    <source>
        <dbReference type="RuleBase" id="RU004504"/>
    </source>
</evidence>
<feature type="domain" description="Aminotransferase class V" evidence="10">
    <location>
        <begin position="85"/>
        <end position="457"/>
    </location>
</feature>
<dbReference type="GO" id="GO:0044571">
    <property type="term" value="P:[2Fe-2S] cluster assembly"/>
    <property type="evidence" value="ECO:0007669"/>
    <property type="project" value="InterPro"/>
</dbReference>
<dbReference type="SUPFAM" id="SSF53383">
    <property type="entry name" value="PLP-dependent transferases"/>
    <property type="match status" value="1"/>
</dbReference>
<dbReference type="OMA" id="KGLYWAR"/>
<gene>
    <name evidence="11" type="ORF">BBOV_I002660</name>
</gene>
<dbReference type="InterPro" id="IPR015422">
    <property type="entry name" value="PyrdxlP-dep_Trfase_small"/>
</dbReference>
<dbReference type="Proteomes" id="UP000002173">
    <property type="component" value="Chromosome 1"/>
</dbReference>
<evidence type="ECO:0000256" key="3">
    <source>
        <dbReference type="ARBA" id="ARBA00012239"/>
    </source>
</evidence>
<dbReference type="GO" id="GO:0005739">
    <property type="term" value="C:mitochondrion"/>
    <property type="evidence" value="ECO:0007669"/>
    <property type="project" value="TreeGrafter"/>
</dbReference>
<dbReference type="GO" id="GO:1990221">
    <property type="term" value="C:L-cysteine desulfurase complex"/>
    <property type="evidence" value="ECO:0007669"/>
    <property type="project" value="UniProtKB-ARBA"/>
</dbReference>
<comment type="cofactor">
    <cofactor evidence="1 9">
        <name>pyridoxal 5'-phosphate</name>
        <dbReference type="ChEBI" id="CHEBI:597326"/>
    </cofactor>
</comment>
<evidence type="ECO:0000256" key="1">
    <source>
        <dbReference type="ARBA" id="ARBA00001933"/>
    </source>
</evidence>
<name>A7AWC0_BABBO</name>
<dbReference type="VEuPathDB" id="PiroplasmaDB:BBOV_I002660"/>
<dbReference type="KEGG" id="bbo:BBOV_I002660"/>
<evidence type="ECO:0000313" key="12">
    <source>
        <dbReference type="Proteomes" id="UP000002173"/>
    </source>
</evidence>
<evidence type="ECO:0000256" key="5">
    <source>
        <dbReference type="ARBA" id="ARBA00022723"/>
    </source>
</evidence>
<keyword evidence="4 11" id="KW-0808">Transferase</keyword>
<dbReference type="Pfam" id="PF00266">
    <property type="entry name" value="Aminotran_5"/>
    <property type="match status" value="1"/>
</dbReference>
<evidence type="ECO:0000256" key="7">
    <source>
        <dbReference type="ARBA" id="ARBA00023004"/>
    </source>
</evidence>
<dbReference type="InterPro" id="IPR000192">
    <property type="entry name" value="Aminotrans_V_dom"/>
</dbReference>
<dbReference type="PANTHER" id="PTHR11601">
    <property type="entry name" value="CYSTEINE DESULFURYLASE FAMILY MEMBER"/>
    <property type="match status" value="1"/>
</dbReference>
<dbReference type="EC" id="2.8.1.7" evidence="3"/>
<evidence type="ECO:0000256" key="4">
    <source>
        <dbReference type="ARBA" id="ARBA00022679"/>
    </source>
</evidence>
<dbReference type="GO" id="GO:0051536">
    <property type="term" value="F:iron-sulfur cluster binding"/>
    <property type="evidence" value="ECO:0007669"/>
    <property type="project" value="UniProtKB-KW"/>
</dbReference>
<dbReference type="eggNOG" id="KOG1549">
    <property type="taxonomic scope" value="Eukaryota"/>
</dbReference>
<dbReference type="AlphaFoldDB" id="A7AWC0"/>
<keyword evidence="5" id="KW-0479">Metal-binding</keyword>
<dbReference type="PANTHER" id="PTHR11601:SF34">
    <property type="entry name" value="CYSTEINE DESULFURASE"/>
    <property type="match status" value="1"/>
</dbReference>
<keyword evidence="8" id="KW-0411">Iron-sulfur</keyword>
<keyword evidence="7" id="KW-0408">Iron</keyword>
<dbReference type="Gene3D" id="3.90.1150.10">
    <property type="entry name" value="Aspartate Aminotransferase, domain 1"/>
    <property type="match status" value="1"/>
</dbReference>
<sequence length="490" mass="54461">MQKTVNMPPIKLGNRARDACLHTYTRWQTAPSNHTKRQCHGRLTSENYVVASPFMGHISNRDTQAVLNPVAAKYQQIRAHHNDRVYMDYQATTPLDPRVLDKMMPYLTHSFGNPHSRTHSFGWDAEHAVEEARSQVASLLNCDSRSIIFTSGATESNNLALKGITEYYSCLQHNDQSKIKDHLITSQIDHKCVLQTCRQLENRGYTVTYLKPDKSGIIKPEDVAAAITPRTFMCSIIHLNNEIGTIQNIAAIGKICREKGVVFHTDGAQSFGKIPIDLSALNVDLMSISGHKIYGPKGVGALYVGRKPRIRLRPIIDGGGQERGLRSGTLPAPLVVGLGEAAKVASEEMHRDLEHAKRLWDKLVHGMNDIGHVHINGSIQEGERYWGNLNVSFEFVEGESLLMSLKKVALSSGSACTSTSLEPSYVLRSIGVGEEVAHTSIRFGLGRFTSEADIDALLVDLRGAVERLRECSPLYEMYIEKESTDNMVWT</sequence>
<comment type="similarity">
    <text evidence="2">Belongs to the class-V pyridoxal-phosphate-dependent aminotransferase family. NifS/IscS subfamily.</text>
</comment>
<evidence type="ECO:0000256" key="8">
    <source>
        <dbReference type="ARBA" id="ARBA00023014"/>
    </source>
</evidence>
<dbReference type="EMBL" id="AAXT01000005">
    <property type="protein sequence ID" value="EDO05348.1"/>
    <property type="molecule type" value="Genomic_DNA"/>
</dbReference>
<dbReference type="FunCoup" id="A7AWC0">
    <property type="interactions" value="401"/>
</dbReference>
<dbReference type="GO" id="GO:0031071">
    <property type="term" value="F:cysteine desulfurase activity"/>
    <property type="evidence" value="ECO:0007669"/>
    <property type="project" value="UniProtKB-EC"/>
</dbReference>
<evidence type="ECO:0000313" key="11">
    <source>
        <dbReference type="EMBL" id="EDO05348.1"/>
    </source>
</evidence>
<dbReference type="FunFam" id="3.40.640.10:FF:000003">
    <property type="entry name" value="Cysteine desulfurase IscS"/>
    <property type="match status" value="1"/>
</dbReference>
<keyword evidence="12" id="KW-1185">Reference proteome</keyword>
<evidence type="ECO:0000256" key="2">
    <source>
        <dbReference type="ARBA" id="ARBA00006490"/>
    </source>
</evidence>
<dbReference type="NCBIfam" id="NF010611">
    <property type="entry name" value="PRK14012.1"/>
    <property type="match status" value="1"/>
</dbReference>
<reference evidence="11 12" key="1">
    <citation type="journal article" date="2007" name="PLoS Pathog.">
        <title>Genome sequence of Babesia bovis and comparative analysis of apicomplexan hemoprotozoa.</title>
        <authorList>
            <person name="Brayton K.A."/>
            <person name="Lau A.O.T."/>
            <person name="Herndon D.R."/>
            <person name="Hannick L."/>
            <person name="Kappmeyer L.S."/>
            <person name="Berens S.J."/>
            <person name="Bidwell S.L."/>
            <person name="Brown W.C."/>
            <person name="Crabtree J."/>
            <person name="Fadrosh D."/>
            <person name="Feldblum T."/>
            <person name="Forberger H.A."/>
            <person name="Haas B.J."/>
            <person name="Howell J.M."/>
            <person name="Khouri H."/>
            <person name="Koo H."/>
            <person name="Mann D.J."/>
            <person name="Norimine J."/>
            <person name="Paulsen I.T."/>
            <person name="Radune D."/>
            <person name="Ren Q."/>
            <person name="Smith R.K. Jr."/>
            <person name="Suarez C.E."/>
            <person name="White O."/>
            <person name="Wortman J.R."/>
            <person name="Knowles D.P. Jr."/>
            <person name="McElwain T.F."/>
            <person name="Nene V.M."/>
        </authorList>
    </citation>
    <scope>NUCLEOTIDE SEQUENCE [LARGE SCALE GENOMIC DNA]</scope>
    <source>
        <strain evidence="11">T2Bo</strain>
    </source>
</reference>
<dbReference type="HAMAP" id="MF_00331">
    <property type="entry name" value="Cys_desulf_IscS"/>
    <property type="match status" value="1"/>
</dbReference>
<evidence type="ECO:0000256" key="6">
    <source>
        <dbReference type="ARBA" id="ARBA00022898"/>
    </source>
</evidence>
<dbReference type="GO" id="GO:0030170">
    <property type="term" value="F:pyridoxal phosphate binding"/>
    <property type="evidence" value="ECO:0007669"/>
    <property type="project" value="InterPro"/>
</dbReference>
<dbReference type="InParanoid" id="A7AWC0"/>
<comment type="caution">
    <text evidence="11">The sequence shown here is derived from an EMBL/GenBank/DDBJ whole genome shotgun (WGS) entry which is preliminary data.</text>
</comment>
<dbReference type="PROSITE" id="PS00595">
    <property type="entry name" value="AA_TRANSFER_CLASS_5"/>
    <property type="match status" value="1"/>
</dbReference>
<dbReference type="InterPro" id="IPR015421">
    <property type="entry name" value="PyrdxlP-dep_Trfase_major"/>
</dbReference>
<dbReference type="GeneID" id="5477132"/>
<proteinExistence type="inferred from homology"/>
<dbReference type="InterPro" id="IPR015424">
    <property type="entry name" value="PyrdxlP-dep_Trfase"/>
</dbReference>
<dbReference type="Gene3D" id="3.40.640.10">
    <property type="entry name" value="Type I PLP-dependent aspartate aminotransferase-like (Major domain)"/>
    <property type="match status" value="1"/>
</dbReference>
<dbReference type="GO" id="GO:0046872">
    <property type="term" value="F:metal ion binding"/>
    <property type="evidence" value="ECO:0007669"/>
    <property type="project" value="UniProtKB-KW"/>
</dbReference>
<protein>
    <recommendedName>
        <fullName evidence="3">cysteine desulfurase</fullName>
        <ecNumber evidence="3">2.8.1.7</ecNumber>
    </recommendedName>
</protein>
<evidence type="ECO:0000259" key="10">
    <source>
        <dbReference type="Pfam" id="PF00266"/>
    </source>
</evidence>
<accession>A7AWC0</accession>
<dbReference type="STRING" id="5865.A7AWC0"/>
<organism evidence="11 12">
    <name type="scientific">Babesia bovis</name>
    <dbReference type="NCBI Taxonomy" id="5865"/>
    <lineage>
        <taxon>Eukaryota</taxon>
        <taxon>Sar</taxon>
        <taxon>Alveolata</taxon>
        <taxon>Apicomplexa</taxon>
        <taxon>Aconoidasida</taxon>
        <taxon>Piroplasmida</taxon>
        <taxon>Babesiidae</taxon>
        <taxon>Babesia</taxon>
    </lineage>
</organism>
<dbReference type="InterPro" id="IPR010240">
    <property type="entry name" value="Cys_deSase_IscS"/>
</dbReference>
<dbReference type="InterPro" id="IPR020578">
    <property type="entry name" value="Aminotrans_V_PyrdxlP_BS"/>
</dbReference>
<keyword evidence="6" id="KW-0663">Pyridoxal phosphate</keyword>